<feature type="binding site" evidence="10">
    <location>
        <position position="500"/>
    </location>
    <ligand>
        <name>Mn(2+)</name>
        <dbReference type="ChEBI" id="CHEBI:29035"/>
    </ligand>
</feature>
<dbReference type="PIRSF" id="PIRSF005091">
    <property type="entry name" value="Mmb_sulf_HI1246"/>
    <property type="match status" value="1"/>
</dbReference>
<evidence type="ECO:0000256" key="12">
    <source>
        <dbReference type="SAM" id="Phobius"/>
    </source>
</evidence>
<gene>
    <name evidence="14" type="ORF">H9901_05345</name>
</gene>
<keyword evidence="7 12" id="KW-0472">Membrane</keyword>
<dbReference type="InterPro" id="IPR017850">
    <property type="entry name" value="Alkaline_phosphatase_core_sf"/>
</dbReference>
<feature type="transmembrane region" description="Helical" evidence="12">
    <location>
        <begin position="73"/>
        <end position="94"/>
    </location>
</feature>
<proteinExistence type="inferred from homology"/>
<evidence type="ECO:0000313" key="15">
    <source>
        <dbReference type="Proteomes" id="UP000777303"/>
    </source>
</evidence>
<feature type="transmembrane region" description="Helical" evidence="12">
    <location>
        <begin position="129"/>
        <end position="148"/>
    </location>
</feature>
<dbReference type="AlphaFoldDB" id="A0A948WZY6"/>
<feature type="binding site" evidence="9">
    <location>
        <position position="441"/>
    </location>
    <ligand>
        <name>substrate</name>
    </ligand>
</feature>
<feature type="transmembrane region" description="Helical" evidence="12">
    <location>
        <begin position="45"/>
        <end position="66"/>
    </location>
</feature>
<evidence type="ECO:0000256" key="4">
    <source>
        <dbReference type="ARBA" id="ARBA00022475"/>
    </source>
</evidence>
<feature type="domain" description="Sulfatase N-terminal" evidence="13">
    <location>
        <begin position="272"/>
        <end position="567"/>
    </location>
</feature>
<reference evidence="14" key="1">
    <citation type="journal article" date="2021" name="PeerJ">
        <title>Extensive microbial diversity within the chicken gut microbiome revealed by metagenomics and culture.</title>
        <authorList>
            <person name="Gilroy R."/>
            <person name="Ravi A."/>
            <person name="Getino M."/>
            <person name="Pursley I."/>
            <person name="Horton D.L."/>
            <person name="Alikhan N.F."/>
            <person name="Baker D."/>
            <person name="Gharbi K."/>
            <person name="Hall N."/>
            <person name="Watson M."/>
            <person name="Adriaenssens E.M."/>
            <person name="Foster-Nyarko E."/>
            <person name="Jarju S."/>
            <person name="Secka A."/>
            <person name="Antonio M."/>
            <person name="Oren A."/>
            <person name="Chaudhuri R.R."/>
            <person name="La Ragione R."/>
            <person name="Hildebrand F."/>
            <person name="Pallen M.J."/>
        </authorList>
    </citation>
    <scope>NUCLEOTIDE SEQUENCE</scope>
    <source>
        <strain evidence="14">F6-6636</strain>
    </source>
</reference>
<evidence type="ECO:0000256" key="2">
    <source>
        <dbReference type="ARBA" id="ARBA00004936"/>
    </source>
</evidence>
<feature type="active site" evidence="8">
    <location>
        <position position="324"/>
    </location>
</feature>
<dbReference type="SUPFAM" id="SSF53649">
    <property type="entry name" value="Alkaline phosphatase-like"/>
    <property type="match status" value="1"/>
</dbReference>
<accession>A0A948WZY6</accession>
<dbReference type="GO" id="GO:0005886">
    <property type="term" value="C:plasma membrane"/>
    <property type="evidence" value="ECO:0007669"/>
    <property type="project" value="UniProtKB-SubCell"/>
</dbReference>
<name>A0A948WZY6_9LACO</name>
<dbReference type="Gene3D" id="3.40.720.10">
    <property type="entry name" value="Alkaline Phosphatase, subunit A"/>
    <property type="match status" value="1"/>
</dbReference>
<keyword evidence="6 12" id="KW-1133">Transmembrane helix</keyword>
<dbReference type="PANTHER" id="PTHR47371">
    <property type="entry name" value="LIPOTEICHOIC ACID SYNTHASE"/>
    <property type="match status" value="1"/>
</dbReference>
<dbReference type="Pfam" id="PF00884">
    <property type="entry name" value="Sulfatase"/>
    <property type="match status" value="1"/>
</dbReference>
<organism evidence="14 15">
    <name type="scientific">Candidatus Paralactobacillus gallistercoris</name>
    <dbReference type="NCBI Taxonomy" id="2838724"/>
    <lineage>
        <taxon>Bacteria</taxon>
        <taxon>Bacillati</taxon>
        <taxon>Bacillota</taxon>
        <taxon>Bacilli</taxon>
        <taxon>Lactobacillales</taxon>
        <taxon>Lactobacillaceae</taxon>
        <taxon>Lactobacillus</taxon>
    </lineage>
</organism>
<feature type="transmembrane region" description="Helical" evidence="12">
    <location>
        <begin position="12"/>
        <end position="33"/>
    </location>
</feature>
<sequence length="744" mass="84099">MRRHLQQWCKSPFFPIALAVIVIWIKTVFAYYADFSLGVADLLQFFLTLFNPIGATLLLLSIALYIKNRRVAFWVLVIIDLLSTILLYANVLYYREFTDFLTVGTMLGVSKVSRGLSGSSIMLMKPHDIIYWLDFIGFGLFLIGRGLMHIRPLAQITPVKIVNFFNKPALQLKPISTLQAFAVTSLATALFSADLSLSEMNRPQLLTRTFDRNYIVKYIGIDALTVYDAIKTAQNNQVRSQADSAQLDDILNYVHQNYAAPNKKYFGIAKGKNVIIIHLESFQQFLIGQKIDGQEVTPFLNSLYHDKNTISFDNFFHQVGQGKTSDAENMLETSTFGLPQGSLFTTLGSDNTFQAAPAILQQQQGYTSAVFHGNVGTFWNRDNTYRSMGYDYFFDKSYFDASAGSSMEYGLKDKLMFAESIKYLEQLQQPFYAKFITVTNHFPYPLSKEDTNFPSAGTDDDTVNGYFQTAHYLDQAVQEFFNYLKASGLYDKSIIILYGDHYGISDSSNKALAPLLGKDPERWNDFDNAQLQRVPFMIHMPGLPGGIRHTYGGEIDVLPTLLHLLGINTQNYVQFGTDLLSPQHQQLVAFRNHDFVTPKYTYTNGKIYRNSDGAIISDPSPKLQKLIARDQAKVNTELSLSDKLNQKNLLRFYTPPGFKPVAPKDYDYNDCYQREMAINQRLGDHSTSLFAQNHDKSTTDLYHTDAPELNGKTQDITDVPDSVKNNQDSEQSQSTTSMSSSCSN</sequence>
<dbReference type="PANTHER" id="PTHR47371:SF3">
    <property type="entry name" value="PHOSPHOGLYCEROL TRANSFERASE I"/>
    <property type="match status" value="1"/>
</dbReference>
<evidence type="ECO:0000256" key="6">
    <source>
        <dbReference type="ARBA" id="ARBA00022989"/>
    </source>
</evidence>
<evidence type="ECO:0000256" key="3">
    <source>
        <dbReference type="ARBA" id="ARBA00009983"/>
    </source>
</evidence>
<evidence type="ECO:0000256" key="7">
    <source>
        <dbReference type="ARBA" id="ARBA00023136"/>
    </source>
</evidence>
<evidence type="ECO:0000259" key="13">
    <source>
        <dbReference type="Pfam" id="PF00884"/>
    </source>
</evidence>
<feature type="binding site" evidence="10">
    <location>
        <position position="501"/>
    </location>
    <ligand>
        <name>Mn(2+)</name>
        <dbReference type="ChEBI" id="CHEBI:29035"/>
    </ligand>
</feature>
<keyword evidence="5 12" id="KW-0812">Transmembrane</keyword>
<evidence type="ECO:0000313" key="14">
    <source>
        <dbReference type="EMBL" id="MBU3852104.1"/>
    </source>
</evidence>
<dbReference type="EMBL" id="JAHLFS010000063">
    <property type="protein sequence ID" value="MBU3852104.1"/>
    <property type="molecule type" value="Genomic_DNA"/>
</dbReference>
<keyword evidence="9" id="KW-0479">Metal-binding</keyword>
<dbReference type="CDD" id="cd16015">
    <property type="entry name" value="LTA_synthase"/>
    <property type="match status" value="1"/>
</dbReference>
<protein>
    <submittedName>
        <fullName evidence="14">LTA synthase family protein</fullName>
    </submittedName>
</protein>
<evidence type="ECO:0000256" key="11">
    <source>
        <dbReference type="SAM" id="MobiDB-lite"/>
    </source>
</evidence>
<dbReference type="Proteomes" id="UP000777303">
    <property type="component" value="Unassembled WGS sequence"/>
</dbReference>
<evidence type="ECO:0000256" key="10">
    <source>
        <dbReference type="PIRSR" id="PIRSR005091-3"/>
    </source>
</evidence>
<feature type="binding site" evidence="10">
    <location>
        <position position="324"/>
    </location>
    <ligand>
        <name>Mn(2+)</name>
        <dbReference type="ChEBI" id="CHEBI:29035"/>
    </ligand>
</feature>
<evidence type="ECO:0000256" key="9">
    <source>
        <dbReference type="PIRSR" id="PIRSR005091-2"/>
    </source>
</evidence>
<dbReference type="InterPro" id="IPR012160">
    <property type="entry name" value="LtaS-like"/>
</dbReference>
<evidence type="ECO:0000256" key="5">
    <source>
        <dbReference type="ARBA" id="ARBA00022692"/>
    </source>
</evidence>
<evidence type="ECO:0000256" key="1">
    <source>
        <dbReference type="ARBA" id="ARBA00004651"/>
    </source>
</evidence>
<dbReference type="InterPro" id="IPR050448">
    <property type="entry name" value="OpgB/LTA_synthase_biosynth"/>
</dbReference>
<dbReference type="Gene3D" id="3.30.1120.170">
    <property type="match status" value="1"/>
</dbReference>
<feature type="binding site" evidence="10">
    <location>
        <position position="280"/>
    </location>
    <ligand>
        <name>Mn(2+)</name>
        <dbReference type="ChEBI" id="CHEBI:29035"/>
    </ligand>
</feature>
<comment type="pathway">
    <text evidence="2">Cell wall biogenesis; lipoteichoic acid biosynthesis.</text>
</comment>
<comment type="similarity">
    <text evidence="3">Belongs to the LTA synthase family.</text>
</comment>
<keyword evidence="4" id="KW-1003">Cell membrane</keyword>
<evidence type="ECO:0000256" key="8">
    <source>
        <dbReference type="PIRSR" id="PIRSR005091-1"/>
    </source>
</evidence>
<comment type="subcellular location">
    <subcellularLocation>
        <location evidence="1">Cell membrane</location>
        <topology evidence="1">Multi-pass membrane protein</topology>
    </subcellularLocation>
</comment>
<comment type="caution">
    <text evidence="14">The sequence shown here is derived from an EMBL/GenBank/DDBJ whole genome shotgun (WGS) entry which is preliminary data.</text>
</comment>
<dbReference type="GO" id="GO:0046872">
    <property type="term" value="F:metal ion binding"/>
    <property type="evidence" value="ECO:0007669"/>
    <property type="project" value="UniProtKB-KW"/>
</dbReference>
<feature type="compositionally biased region" description="Low complexity" evidence="11">
    <location>
        <begin position="729"/>
        <end position="744"/>
    </location>
</feature>
<keyword evidence="9" id="KW-0464">Manganese</keyword>
<dbReference type="InterPro" id="IPR000917">
    <property type="entry name" value="Sulfatase_N"/>
</dbReference>
<feature type="region of interest" description="Disordered" evidence="11">
    <location>
        <begin position="699"/>
        <end position="744"/>
    </location>
</feature>
<reference evidence="14" key="2">
    <citation type="submission" date="2021-04" db="EMBL/GenBank/DDBJ databases">
        <authorList>
            <person name="Gilroy R."/>
        </authorList>
    </citation>
    <scope>NUCLEOTIDE SEQUENCE</scope>
    <source>
        <strain evidence="14">F6-6636</strain>
    </source>
</reference>